<keyword evidence="4" id="KW-1185">Reference proteome</keyword>
<comment type="caution">
    <text evidence="3">The sequence shown here is derived from an EMBL/GenBank/DDBJ whole genome shotgun (WGS) entry which is preliminary data.</text>
</comment>
<dbReference type="InterPro" id="IPR018389">
    <property type="entry name" value="DctP_fam"/>
</dbReference>
<dbReference type="NCBIfam" id="NF037995">
    <property type="entry name" value="TRAP_S1"/>
    <property type="match status" value="1"/>
</dbReference>
<proteinExistence type="predicted"/>
<organism evidence="3 4">
    <name type="scientific">Quisquiliibacterium transsilvanicum</name>
    <dbReference type="NCBI Taxonomy" id="1549638"/>
    <lineage>
        <taxon>Bacteria</taxon>
        <taxon>Pseudomonadati</taxon>
        <taxon>Pseudomonadota</taxon>
        <taxon>Betaproteobacteria</taxon>
        <taxon>Burkholderiales</taxon>
        <taxon>Burkholderiaceae</taxon>
        <taxon>Quisquiliibacterium</taxon>
    </lineage>
</organism>
<name>A0A7W8HKG7_9BURK</name>
<dbReference type="RefSeq" id="WP_183968768.1">
    <property type="nucleotide sequence ID" value="NZ_BAABEW010000012.1"/>
</dbReference>
<dbReference type="GO" id="GO:0055085">
    <property type="term" value="P:transmembrane transport"/>
    <property type="evidence" value="ECO:0007669"/>
    <property type="project" value="InterPro"/>
</dbReference>
<dbReference type="CDD" id="cd13665">
    <property type="entry name" value="PBP2_TRAP_Dctp3_4"/>
    <property type="match status" value="1"/>
</dbReference>
<dbReference type="Proteomes" id="UP000532440">
    <property type="component" value="Unassembled WGS sequence"/>
</dbReference>
<dbReference type="SUPFAM" id="SSF53850">
    <property type="entry name" value="Periplasmic binding protein-like II"/>
    <property type="match status" value="1"/>
</dbReference>
<dbReference type="PANTHER" id="PTHR33376:SF15">
    <property type="entry name" value="BLL6794 PROTEIN"/>
    <property type="match status" value="1"/>
</dbReference>
<dbReference type="AlphaFoldDB" id="A0A7W8HKG7"/>
<dbReference type="EMBL" id="JACHGB010000005">
    <property type="protein sequence ID" value="MBB5272843.1"/>
    <property type="molecule type" value="Genomic_DNA"/>
</dbReference>
<protein>
    <submittedName>
        <fullName evidence="3">TRAP-type C4-dicarboxylate transport system substrate-binding protein</fullName>
    </submittedName>
</protein>
<dbReference type="InterPro" id="IPR038404">
    <property type="entry name" value="TRAP_DctP_sf"/>
</dbReference>
<accession>A0A7W8HKG7</accession>
<evidence type="ECO:0000256" key="1">
    <source>
        <dbReference type="ARBA" id="ARBA00022729"/>
    </source>
</evidence>
<feature type="chain" id="PRO_5031357247" evidence="2">
    <location>
        <begin position="25"/>
        <end position="345"/>
    </location>
</feature>
<feature type="signal peptide" evidence="2">
    <location>
        <begin position="1"/>
        <end position="24"/>
    </location>
</feature>
<gene>
    <name evidence="3" type="ORF">HNQ70_002866</name>
</gene>
<dbReference type="PANTHER" id="PTHR33376">
    <property type="match status" value="1"/>
</dbReference>
<dbReference type="Gene3D" id="3.40.190.170">
    <property type="entry name" value="Bacterial extracellular solute-binding protein, family 7"/>
    <property type="match status" value="1"/>
</dbReference>
<dbReference type="Pfam" id="PF03480">
    <property type="entry name" value="DctP"/>
    <property type="match status" value="1"/>
</dbReference>
<reference evidence="3 4" key="1">
    <citation type="submission" date="2020-08" db="EMBL/GenBank/DDBJ databases">
        <title>Genomic Encyclopedia of Type Strains, Phase IV (KMG-IV): sequencing the most valuable type-strain genomes for metagenomic binning, comparative biology and taxonomic classification.</title>
        <authorList>
            <person name="Goeker M."/>
        </authorList>
    </citation>
    <scope>NUCLEOTIDE SEQUENCE [LARGE SCALE GENOMIC DNA]</scope>
    <source>
        <strain evidence="3 4">DSM 29781</strain>
    </source>
</reference>
<keyword evidence="1 2" id="KW-0732">Signal</keyword>
<evidence type="ECO:0000313" key="3">
    <source>
        <dbReference type="EMBL" id="MBB5272843.1"/>
    </source>
</evidence>
<evidence type="ECO:0000256" key="2">
    <source>
        <dbReference type="SAM" id="SignalP"/>
    </source>
</evidence>
<evidence type="ECO:0000313" key="4">
    <source>
        <dbReference type="Proteomes" id="UP000532440"/>
    </source>
</evidence>
<sequence>MILQRIALAMALALALATAGPAWAAQVTLKFHTFMAPQSAVWREMHTVWMDKVEKESGGRIRFERYPAMQLGGGAPNLYDQVRDGVADVIWTLPGYTPGRFPRSEVFELPFMMTSPEATSRAYWDYVQAHAKEEFRDVRLIALHVHGPGAIHTRSRAVRSIGDLEGLRMRAPSRLTTRLLAALGATPVGMPVPQIPDALTKGVIEGALLPWDVVPSIKVDELARHHAEFDPALPALYTATFVMAMNRAKYDALPPDLKKVIDANSGLQTSAWLGRTQAAADVPGRASAEAQGKTVTRLSEADHQAFRKAAERVDDEWIAEMKRRGIDGARLLEDARTLVRKHSAK</sequence>